<proteinExistence type="predicted"/>
<evidence type="ECO:0000259" key="2">
    <source>
        <dbReference type="PROSITE" id="PS51465"/>
    </source>
</evidence>
<evidence type="ECO:0000256" key="1">
    <source>
        <dbReference type="SAM" id="Phobius"/>
    </source>
</evidence>
<organism evidence="3">
    <name type="scientific">Cacopsylla melanoneura</name>
    <dbReference type="NCBI Taxonomy" id="428564"/>
    <lineage>
        <taxon>Eukaryota</taxon>
        <taxon>Metazoa</taxon>
        <taxon>Ecdysozoa</taxon>
        <taxon>Arthropoda</taxon>
        <taxon>Hexapoda</taxon>
        <taxon>Insecta</taxon>
        <taxon>Pterygota</taxon>
        <taxon>Neoptera</taxon>
        <taxon>Paraneoptera</taxon>
        <taxon>Hemiptera</taxon>
        <taxon>Sternorrhyncha</taxon>
        <taxon>Psylloidea</taxon>
        <taxon>Psyllidae</taxon>
        <taxon>Psyllinae</taxon>
        <taxon>Cacopsylla</taxon>
    </lineage>
</organism>
<evidence type="ECO:0000313" key="3">
    <source>
        <dbReference type="EMBL" id="CAG6723917.1"/>
    </source>
</evidence>
<keyword evidence="1" id="KW-0812">Transmembrane</keyword>
<dbReference type="InterPro" id="IPR036058">
    <property type="entry name" value="Kazal_dom_sf"/>
</dbReference>
<feature type="domain" description="Kazal-like" evidence="2">
    <location>
        <begin position="49"/>
        <end position="107"/>
    </location>
</feature>
<feature type="transmembrane region" description="Helical" evidence="1">
    <location>
        <begin position="27"/>
        <end position="45"/>
    </location>
</feature>
<keyword evidence="1" id="KW-0472">Membrane</keyword>
<dbReference type="Pfam" id="PF07648">
    <property type="entry name" value="Kazal_2"/>
    <property type="match status" value="1"/>
</dbReference>
<protein>
    <recommendedName>
        <fullName evidence="2">Kazal-like domain-containing protein</fullName>
    </recommendedName>
</protein>
<dbReference type="SUPFAM" id="SSF100895">
    <property type="entry name" value="Kazal-type serine protease inhibitors"/>
    <property type="match status" value="1"/>
</dbReference>
<dbReference type="PROSITE" id="PS51465">
    <property type="entry name" value="KAZAL_2"/>
    <property type="match status" value="1"/>
</dbReference>
<dbReference type="EMBL" id="HBUF01366628">
    <property type="protein sequence ID" value="CAG6723917.1"/>
    <property type="molecule type" value="Transcribed_RNA"/>
</dbReference>
<reference evidence="3" key="1">
    <citation type="submission" date="2021-05" db="EMBL/GenBank/DDBJ databases">
        <authorList>
            <person name="Alioto T."/>
            <person name="Alioto T."/>
            <person name="Gomez Garrido J."/>
        </authorList>
    </citation>
    <scope>NUCLEOTIDE SEQUENCE</scope>
</reference>
<name>A0A8D8Y7W7_9HEMI</name>
<keyword evidence="1" id="KW-1133">Transmembrane helix</keyword>
<dbReference type="Gene3D" id="3.30.60.30">
    <property type="match status" value="1"/>
</dbReference>
<dbReference type="CDD" id="cd00104">
    <property type="entry name" value="KAZAL_FS"/>
    <property type="match status" value="1"/>
</dbReference>
<dbReference type="InterPro" id="IPR002350">
    <property type="entry name" value="Kazal_dom"/>
</dbReference>
<dbReference type="SMART" id="SM00280">
    <property type="entry name" value="KAZAL"/>
    <property type="match status" value="1"/>
</dbReference>
<accession>A0A8D8Y7W7</accession>
<sequence length="115" mass="13194">MDILAFLFQCSCCYISSQSYLLKNKNKFINFQVIYIGLFLGLLVAGSRAMNYKRCGTLPCSDEYDPVCAAKLIGNGFKTFSNPCEMEYYNCLRGPEYKKRHDGECESLYSGWIWS</sequence>
<dbReference type="AlphaFoldDB" id="A0A8D8Y7W7"/>